<dbReference type="InterPro" id="IPR036651">
    <property type="entry name" value="Gln_synt_N_sf"/>
</dbReference>
<dbReference type="InterPro" id="IPR008146">
    <property type="entry name" value="Gln_synth_cat_dom"/>
</dbReference>
<dbReference type="EMBL" id="FXZA01000002">
    <property type="protein sequence ID" value="SMX69458.1"/>
    <property type="molecule type" value="Genomic_DNA"/>
</dbReference>
<evidence type="ECO:0000313" key="10">
    <source>
        <dbReference type="EMBL" id="SMX69458.1"/>
    </source>
</evidence>
<evidence type="ECO:0000256" key="2">
    <source>
        <dbReference type="ARBA" id="ARBA00022598"/>
    </source>
</evidence>
<dbReference type="GO" id="GO:0006576">
    <property type="term" value="P:biogenic amine metabolic process"/>
    <property type="evidence" value="ECO:0007669"/>
    <property type="project" value="UniProtKB-ARBA"/>
</dbReference>
<dbReference type="InterPro" id="IPR014746">
    <property type="entry name" value="Gln_synth/guanido_kin_cat_dom"/>
</dbReference>
<evidence type="ECO:0000256" key="7">
    <source>
        <dbReference type="SAM" id="MobiDB-lite"/>
    </source>
</evidence>
<organism evidence="10 11">
    <name type="scientific">Brevibacterium linens</name>
    <dbReference type="NCBI Taxonomy" id="1703"/>
    <lineage>
        <taxon>Bacteria</taxon>
        <taxon>Bacillati</taxon>
        <taxon>Actinomycetota</taxon>
        <taxon>Actinomycetes</taxon>
        <taxon>Micrococcales</taxon>
        <taxon>Brevibacteriaceae</taxon>
        <taxon>Brevibacterium</taxon>
    </lineage>
</organism>
<evidence type="ECO:0000256" key="1">
    <source>
        <dbReference type="ARBA" id="ARBA00009897"/>
    </source>
</evidence>
<dbReference type="Gene3D" id="3.30.590.10">
    <property type="entry name" value="Glutamine synthetase/guanido kinase, catalytic domain"/>
    <property type="match status" value="1"/>
</dbReference>
<keyword evidence="4" id="KW-0067">ATP-binding</keyword>
<evidence type="ECO:0000259" key="9">
    <source>
        <dbReference type="PROSITE" id="PS51987"/>
    </source>
</evidence>
<feature type="domain" description="GS beta-grasp" evidence="8">
    <location>
        <begin position="38"/>
        <end position="134"/>
    </location>
</feature>
<accession>A0A2H1I2Q4</accession>
<dbReference type="GO" id="GO:0005524">
    <property type="term" value="F:ATP binding"/>
    <property type="evidence" value="ECO:0007669"/>
    <property type="project" value="UniProtKB-KW"/>
</dbReference>
<dbReference type="InterPro" id="IPR008147">
    <property type="entry name" value="Gln_synt_N"/>
</dbReference>
<evidence type="ECO:0000256" key="4">
    <source>
        <dbReference type="ARBA" id="ARBA00022840"/>
    </source>
</evidence>
<dbReference type="GO" id="GO:0004356">
    <property type="term" value="F:glutamine synthetase activity"/>
    <property type="evidence" value="ECO:0007669"/>
    <property type="project" value="UniProtKB-EC"/>
</dbReference>
<name>A0A2H1I2Q4_BRELN</name>
<dbReference type="Pfam" id="PF00120">
    <property type="entry name" value="Gln-synt_C"/>
    <property type="match status" value="1"/>
</dbReference>
<evidence type="ECO:0000313" key="11">
    <source>
        <dbReference type="Proteomes" id="UP000234498"/>
    </source>
</evidence>
<dbReference type="PANTHER" id="PTHR43785">
    <property type="entry name" value="GAMMA-GLUTAMYLPUTRESCINE SYNTHETASE"/>
    <property type="match status" value="1"/>
</dbReference>
<dbReference type="SUPFAM" id="SSF55931">
    <property type="entry name" value="Glutamine synthetase/guanido kinase"/>
    <property type="match status" value="1"/>
</dbReference>
<evidence type="ECO:0000256" key="3">
    <source>
        <dbReference type="ARBA" id="ARBA00022741"/>
    </source>
</evidence>
<dbReference type="GO" id="GO:0042402">
    <property type="term" value="P:biogenic amine catabolic process"/>
    <property type="evidence" value="ECO:0007669"/>
    <property type="project" value="UniProtKB-ARBA"/>
</dbReference>
<sequence length="472" mass="51727">MTEIPVPTSPTSPQRTSHGSIQAEPLTVDELRRLAAAGTIDTVVVAITDHMGRLQGKRLGVQFFLEDVMDHGSECCNYLLAVDVDMDTVDGYEVSSWETGYGDMVMKPDLATLRLLPWQPGSAMVNCDLLTTTGAEVAPSPRQILKRQLARLADHGLSAHVGTELEFITFDSSYEEAFATKYTEVTPSNQYNVDYSLLGTARVEPLLRDIRNSMAGAGLFVEGAKGECNFGQHEITFRYQPALKACDDHAVYKNGAKEIAAQHGKSITFMAKYDQKEGSSCHIHLSFRSTDGDMVMAGDREHGFSTLMERFIAGQLACIEDFTYFFAPNINSYKRFVEGSFAPTAVAWGFDNRTCAFRVVGSGPSLRVECRVGGADLNPYLATAALIAAGLHGIEKGLELPAITEGNAYTAGASRLPTTLQGARDRLEDSQIAEDAFGDYVVRHYVHAADIELEAYNATVTDWERLRGFERL</sequence>
<feature type="domain" description="GS catalytic" evidence="9">
    <location>
        <begin position="141"/>
        <end position="472"/>
    </location>
</feature>
<dbReference type="AlphaFoldDB" id="A0A2H1I2Q4"/>
<dbReference type="SUPFAM" id="SSF54368">
    <property type="entry name" value="Glutamine synthetase, N-terminal domain"/>
    <property type="match status" value="1"/>
</dbReference>
<protein>
    <submittedName>
        <fullName evidence="10">Glutamine synthetase</fullName>
        <ecNumber evidence="10">6.3.1.2</ecNumber>
    </submittedName>
</protein>
<dbReference type="EC" id="6.3.1.2" evidence="10"/>
<keyword evidence="2 10" id="KW-0436">Ligase</keyword>
<keyword evidence="3" id="KW-0547">Nucleotide-binding</keyword>
<dbReference type="PANTHER" id="PTHR43785:SF12">
    <property type="entry name" value="TYPE-1 GLUTAMINE SYNTHETASE 2"/>
    <property type="match status" value="1"/>
</dbReference>
<feature type="compositionally biased region" description="Polar residues" evidence="7">
    <location>
        <begin position="9"/>
        <end position="20"/>
    </location>
</feature>
<comment type="similarity">
    <text evidence="1 5 6">Belongs to the glutamine synthetase family.</text>
</comment>
<evidence type="ECO:0000256" key="6">
    <source>
        <dbReference type="RuleBase" id="RU000384"/>
    </source>
</evidence>
<dbReference type="PROSITE" id="PS51986">
    <property type="entry name" value="GS_BETA_GRASP"/>
    <property type="match status" value="1"/>
</dbReference>
<dbReference type="FunFam" id="3.30.590.10:FF:000005">
    <property type="entry name" value="Probable glutamine synthetase"/>
    <property type="match status" value="1"/>
</dbReference>
<evidence type="ECO:0000259" key="8">
    <source>
        <dbReference type="PROSITE" id="PS51986"/>
    </source>
</evidence>
<gene>
    <name evidence="10" type="ORF">BLIN101_00758</name>
</gene>
<reference evidence="11" key="1">
    <citation type="submission" date="2017-03" db="EMBL/GenBank/DDBJ databases">
        <authorList>
            <person name="Monnet C."/>
        </authorList>
    </citation>
    <scope>NUCLEOTIDE SEQUENCE [LARGE SCALE GENOMIC DNA]</scope>
    <source>
        <strain evidence="11">Mu101</strain>
    </source>
</reference>
<feature type="region of interest" description="Disordered" evidence="7">
    <location>
        <begin position="1"/>
        <end position="23"/>
    </location>
</feature>
<dbReference type="Proteomes" id="UP000234498">
    <property type="component" value="Unassembled WGS sequence"/>
</dbReference>
<dbReference type="OrthoDB" id="9807095at2"/>
<evidence type="ECO:0000256" key="5">
    <source>
        <dbReference type="PROSITE-ProRule" id="PRU01330"/>
    </source>
</evidence>
<dbReference type="PROSITE" id="PS51987">
    <property type="entry name" value="GS_CATALYTIC"/>
    <property type="match status" value="1"/>
</dbReference>
<proteinExistence type="inferred from homology"/>
<dbReference type="Gene3D" id="3.10.20.70">
    <property type="entry name" value="Glutamine synthetase, N-terminal domain"/>
    <property type="match status" value="1"/>
</dbReference>
<dbReference type="GO" id="GO:0006542">
    <property type="term" value="P:glutamine biosynthetic process"/>
    <property type="evidence" value="ECO:0007669"/>
    <property type="project" value="InterPro"/>
</dbReference>
<dbReference type="SMART" id="SM01230">
    <property type="entry name" value="Gln-synt_C"/>
    <property type="match status" value="1"/>
</dbReference>
<dbReference type="FunFam" id="3.10.20.70:FF:000015">
    <property type="entry name" value="Putative glutamine synthetase"/>
    <property type="match status" value="1"/>
</dbReference>
<dbReference type="RefSeq" id="WP_101593849.1">
    <property type="nucleotide sequence ID" value="NZ_FXZA01000002.1"/>
</dbReference>